<dbReference type="Pfam" id="PF09375">
    <property type="entry name" value="Peptidase_M75"/>
    <property type="match status" value="1"/>
</dbReference>
<evidence type="ECO:0000256" key="1">
    <source>
        <dbReference type="ARBA" id="ARBA00004196"/>
    </source>
</evidence>
<feature type="domain" description="Imelysin-like" evidence="5">
    <location>
        <begin position="221"/>
        <end position="418"/>
    </location>
</feature>
<feature type="region of interest" description="Disordered" evidence="4">
    <location>
        <begin position="1"/>
        <end position="56"/>
    </location>
</feature>
<dbReference type="InterPro" id="IPR034981">
    <property type="entry name" value="Imelysin-like_EfeO/Algp7"/>
</dbReference>
<evidence type="ECO:0000259" key="5">
    <source>
        <dbReference type="Pfam" id="PF09375"/>
    </source>
</evidence>
<dbReference type="CDD" id="cd14656">
    <property type="entry name" value="Imelysin-like_EfeO"/>
    <property type="match status" value="1"/>
</dbReference>
<feature type="compositionally biased region" description="Low complexity" evidence="4">
    <location>
        <begin position="17"/>
        <end position="31"/>
    </location>
</feature>
<keyword evidence="3" id="KW-0732">Signal</keyword>
<name>A0ABS7Q8D8_9ACTN</name>
<dbReference type="InterPro" id="IPR018976">
    <property type="entry name" value="Imelysin-like"/>
</dbReference>
<dbReference type="InterPro" id="IPR050894">
    <property type="entry name" value="EfeM/EfeO_iron_uptake"/>
</dbReference>
<reference evidence="6 7" key="1">
    <citation type="submission" date="2021-08" db="EMBL/GenBank/DDBJ databases">
        <title>WGS of actinomycetes from Thailand.</title>
        <authorList>
            <person name="Thawai C."/>
        </authorList>
    </citation>
    <scope>NUCLEOTIDE SEQUENCE [LARGE SCALE GENOMIC DNA]</scope>
    <source>
        <strain evidence="6 7">PLK6-54</strain>
    </source>
</reference>
<dbReference type="InterPro" id="IPR038352">
    <property type="entry name" value="Imelysin_sf"/>
</dbReference>
<organism evidence="6 7">
    <name type="scientific">Actinacidiphila acidipaludis</name>
    <dbReference type="NCBI Taxonomy" id="2873382"/>
    <lineage>
        <taxon>Bacteria</taxon>
        <taxon>Bacillati</taxon>
        <taxon>Actinomycetota</taxon>
        <taxon>Actinomycetes</taxon>
        <taxon>Kitasatosporales</taxon>
        <taxon>Streptomycetaceae</taxon>
        <taxon>Actinacidiphila</taxon>
    </lineage>
</organism>
<comment type="caution">
    <text evidence="6">The sequence shown here is derived from an EMBL/GenBank/DDBJ whole genome shotgun (WGS) entry which is preliminary data.</text>
</comment>
<evidence type="ECO:0000256" key="3">
    <source>
        <dbReference type="ARBA" id="ARBA00022729"/>
    </source>
</evidence>
<protein>
    <submittedName>
        <fullName evidence="6">EfeM/EfeO family lipoprotein</fullName>
    </submittedName>
</protein>
<accession>A0ABS7Q8D8</accession>
<dbReference type="Gene3D" id="1.20.1420.20">
    <property type="entry name" value="M75 peptidase, HXXE motif"/>
    <property type="match status" value="1"/>
</dbReference>
<evidence type="ECO:0000313" key="7">
    <source>
        <dbReference type="Proteomes" id="UP000778578"/>
    </source>
</evidence>
<dbReference type="PANTHER" id="PTHR39192:SF1">
    <property type="entry name" value="IRON UPTAKE SYSTEM COMPONENT EFEO"/>
    <property type="match status" value="1"/>
</dbReference>
<sequence length="460" mass="47350">MSGASEPPQRHPEAGVSAESDTEPASPAAAPEPEPIAEADGEPGGIAAASPTTRSLTRRRVAPAAGAVVAVAAAVTAAVLAGGGGGHGGDSADGKGATATQAADGLPHTAIDVSTGGCGRGWGHPHAGTQVFDLHNSGSAASEVYLSDPKSGKLYGELEGLAPGTTRQMLVDLGSGTYAFKCLPEDTDAVTGPSVTVPGHQPQGAATLPVTQHDLIPPTLAYQQWIGARMGDLARGTGTLKADIDRGDLAAAKRDWLSAHLVYERMGAAYGTFGDADGAINGTAARTPGAVDDASFAGFHRVEYGLWHGQPAAALKAPAAELDKNVGALRDGWSQARMDPAEMGLRAHEIIENTEQFELTGRTDYGSGTNLATARANLDGTREILSLLRPLLTPRDPALPRLDSAVERLQHDLDAAGHGDAWTPLDRLGRAQREQINADTGDLLEQLAPVAAIFDVRRTA</sequence>
<comment type="similarity">
    <text evidence="2">Belongs to the EfeM/EfeO family.</text>
</comment>
<proteinExistence type="inferred from homology"/>
<dbReference type="EMBL" id="JAINZZ010000019">
    <property type="protein sequence ID" value="MBY8879415.1"/>
    <property type="molecule type" value="Genomic_DNA"/>
</dbReference>
<evidence type="ECO:0000256" key="2">
    <source>
        <dbReference type="ARBA" id="ARBA00005989"/>
    </source>
</evidence>
<comment type="subcellular location">
    <subcellularLocation>
        <location evidence="1">Cell envelope</location>
    </subcellularLocation>
</comment>
<evidence type="ECO:0000256" key="4">
    <source>
        <dbReference type="SAM" id="MobiDB-lite"/>
    </source>
</evidence>
<evidence type="ECO:0000313" key="6">
    <source>
        <dbReference type="EMBL" id="MBY8879415.1"/>
    </source>
</evidence>
<keyword evidence="7" id="KW-1185">Reference proteome</keyword>
<gene>
    <name evidence="6" type="ORF">K7862_17495</name>
</gene>
<keyword evidence="6" id="KW-0449">Lipoprotein</keyword>
<dbReference type="Proteomes" id="UP000778578">
    <property type="component" value="Unassembled WGS sequence"/>
</dbReference>
<dbReference type="PANTHER" id="PTHR39192">
    <property type="entry name" value="IRON UPTAKE SYSTEM COMPONENT EFEO"/>
    <property type="match status" value="1"/>
</dbReference>